<comment type="pathway">
    <text evidence="2">Secondary metabolite biosynthesis.</text>
</comment>
<keyword evidence="11" id="KW-0472">Membrane</keyword>
<evidence type="ECO:0000313" key="12">
    <source>
        <dbReference type="EMBL" id="CEL62203.1"/>
    </source>
</evidence>
<comment type="similarity">
    <text evidence="3 10">Belongs to the cytochrome P450 family.</text>
</comment>
<dbReference type="InterPro" id="IPR050121">
    <property type="entry name" value="Cytochrome_P450_monoxygenase"/>
</dbReference>
<keyword evidence="6 10" id="KW-0560">Oxidoreductase</keyword>
<proteinExistence type="inferred from homology"/>
<accession>A0A0B7G134</accession>
<keyword evidence="5 9" id="KW-0479">Metal-binding</keyword>
<keyword evidence="11" id="KW-0812">Transmembrane</keyword>
<protein>
    <submittedName>
        <fullName evidence="12">Benzoate 4-monooxygenase</fullName>
    </submittedName>
</protein>
<dbReference type="PANTHER" id="PTHR24305">
    <property type="entry name" value="CYTOCHROME P450"/>
    <property type="match status" value="1"/>
</dbReference>
<sequence>MNTETSYLQYSVVFATLTFTFYIIPYLLDPYNYRRRFPGPPLAGLTNWWFSRLTRTGHHSEIVQQLHNKYGTFVRLGPNHISIADPDALEIVYGHGSGVLKSDFYRIFQNGPETDVFNTSDKVEHSRKRKRLANIFSPQNVVAFEPRVRGHIRELCAQWDLRCEEAANGVAGVNWVSMDGWAVMNICAQFSYLAFDIIGDLALGSPFRLIQAQKDSSLSIESVDASGKPVHGSVEVPVISTLAKAGANSMAVGVFPSWMHKLLQLLPWNISEAMGVKDLFKLAMASVDARIKRGPRKDSEHGQPSIDLIDKLLEAKNEYGGPLSINELYSEALLLLIAGSDTTSNSLSSLCYHLAIHPDVQRELQAELDQHIPYESSDEISGQKGLVVPPLDAVVCYDDIKSLPYLNACVKEALRIHSTVGTGLPRVVAPGKTITVAGQTFKAGSVISVPSYTTNRSNVWGNDANEFRPGRWLQDNGGSFSRYFVPFSTGPRACIGRNLAQMDLMLITATIFRRYQVEALPTTKMITHETFVRETAHCEVAIRRRTAL</sequence>
<evidence type="ECO:0000256" key="5">
    <source>
        <dbReference type="ARBA" id="ARBA00022723"/>
    </source>
</evidence>
<evidence type="ECO:0000256" key="4">
    <source>
        <dbReference type="ARBA" id="ARBA00022617"/>
    </source>
</evidence>
<dbReference type="Proteomes" id="UP000059188">
    <property type="component" value="Unassembled WGS sequence"/>
</dbReference>
<dbReference type="OrthoDB" id="1470350at2759"/>
<reference evidence="12 13" key="1">
    <citation type="submission" date="2014-11" db="EMBL/GenBank/DDBJ databases">
        <authorList>
            <person name="Wibberg Daniel"/>
        </authorList>
    </citation>
    <scope>NUCLEOTIDE SEQUENCE [LARGE SCALE GENOMIC DNA]</scope>
    <source>
        <strain evidence="12">Rhizoctonia solani AG1-IB 7/3/14</strain>
    </source>
</reference>
<evidence type="ECO:0000256" key="2">
    <source>
        <dbReference type="ARBA" id="ARBA00005179"/>
    </source>
</evidence>
<keyword evidence="4 9" id="KW-0349">Heme</keyword>
<dbReference type="Pfam" id="PF00067">
    <property type="entry name" value="p450"/>
    <property type="match status" value="1"/>
</dbReference>
<dbReference type="PRINTS" id="PR00385">
    <property type="entry name" value="P450"/>
</dbReference>
<dbReference type="AlphaFoldDB" id="A0A0B7G134"/>
<dbReference type="PANTHER" id="PTHR24305:SF29">
    <property type="entry name" value="BENZOATE-PARA-HYDROXYLASE"/>
    <property type="match status" value="1"/>
</dbReference>
<feature type="binding site" description="axial binding residue" evidence="9">
    <location>
        <position position="494"/>
    </location>
    <ligand>
        <name>heme</name>
        <dbReference type="ChEBI" id="CHEBI:30413"/>
    </ligand>
    <ligandPart>
        <name>Fe</name>
        <dbReference type="ChEBI" id="CHEBI:18248"/>
    </ligandPart>
</feature>
<dbReference type="SUPFAM" id="SSF48264">
    <property type="entry name" value="Cytochrome P450"/>
    <property type="match status" value="1"/>
</dbReference>
<feature type="transmembrane region" description="Helical" evidence="11">
    <location>
        <begin position="6"/>
        <end position="28"/>
    </location>
</feature>
<dbReference type="GO" id="GO:0004497">
    <property type="term" value="F:monooxygenase activity"/>
    <property type="evidence" value="ECO:0007669"/>
    <property type="project" value="UniProtKB-KW"/>
</dbReference>
<evidence type="ECO:0000256" key="10">
    <source>
        <dbReference type="RuleBase" id="RU000461"/>
    </source>
</evidence>
<dbReference type="GO" id="GO:0005506">
    <property type="term" value="F:iron ion binding"/>
    <property type="evidence" value="ECO:0007669"/>
    <property type="project" value="InterPro"/>
</dbReference>
<keyword evidence="13" id="KW-1185">Reference proteome</keyword>
<name>A0A0B7G134_THACB</name>
<evidence type="ECO:0000256" key="7">
    <source>
        <dbReference type="ARBA" id="ARBA00023004"/>
    </source>
</evidence>
<dbReference type="EMBL" id="LN679162">
    <property type="protein sequence ID" value="CEL62203.1"/>
    <property type="molecule type" value="Genomic_DNA"/>
</dbReference>
<evidence type="ECO:0000256" key="3">
    <source>
        <dbReference type="ARBA" id="ARBA00010617"/>
    </source>
</evidence>
<dbReference type="CDD" id="cd11061">
    <property type="entry name" value="CYP67-like"/>
    <property type="match status" value="1"/>
</dbReference>
<dbReference type="STRING" id="1108050.A0A0B7G134"/>
<dbReference type="GO" id="GO:0016705">
    <property type="term" value="F:oxidoreductase activity, acting on paired donors, with incorporation or reduction of molecular oxygen"/>
    <property type="evidence" value="ECO:0007669"/>
    <property type="project" value="InterPro"/>
</dbReference>
<comment type="cofactor">
    <cofactor evidence="1 9">
        <name>heme</name>
        <dbReference type="ChEBI" id="CHEBI:30413"/>
    </cofactor>
</comment>
<dbReference type="InterPro" id="IPR001128">
    <property type="entry name" value="Cyt_P450"/>
</dbReference>
<keyword evidence="7 9" id="KW-0408">Iron</keyword>
<dbReference type="InterPro" id="IPR017972">
    <property type="entry name" value="Cyt_P450_CS"/>
</dbReference>
<evidence type="ECO:0000313" key="13">
    <source>
        <dbReference type="Proteomes" id="UP000059188"/>
    </source>
</evidence>
<evidence type="ECO:0000256" key="8">
    <source>
        <dbReference type="ARBA" id="ARBA00023033"/>
    </source>
</evidence>
<dbReference type="InterPro" id="IPR002401">
    <property type="entry name" value="Cyt_P450_E_grp-I"/>
</dbReference>
<dbReference type="PROSITE" id="PS00086">
    <property type="entry name" value="CYTOCHROME_P450"/>
    <property type="match status" value="1"/>
</dbReference>
<evidence type="ECO:0000256" key="9">
    <source>
        <dbReference type="PIRSR" id="PIRSR602401-1"/>
    </source>
</evidence>
<evidence type="ECO:0000256" key="11">
    <source>
        <dbReference type="SAM" id="Phobius"/>
    </source>
</evidence>
<dbReference type="InterPro" id="IPR036396">
    <property type="entry name" value="Cyt_P450_sf"/>
</dbReference>
<dbReference type="Gene3D" id="1.10.630.10">
    <property type="entry name" value="Cytochrome P450"/>
    <property type="match status" value="1"/>
</dbReference>
<organism evidence="12 13">
    <name type="scientific">Thanatephorus cucumeris (strain AG1-IB / isolate 7/3/14)</name>
    <name type="common">Lettuce bottom rot fungus</name>
    <name type="synonym">Rhizoctonia solani</name>
    <dbReference type="NCBI Taxonomy" id="1108050"/>
    <lineage>
        <taxon>Eukaryota</taxon>
        <taxon>Fungi</taxon>
        <taxon>Dikarya</taxon>
        <taxon>Basidiomycota</taxon>
        <taxon>Agaricomycotina</taxon>
        <taxon>Agaricomycetes</taxon>
        <taxon>Cantharellales</taxon>
        <taxon>Ceratobasidiaceae</taxon>
        <taxon>Rhizoctonia</taxon>
        <taxon>Rhizoctonia solani AG-1</taxon>
    </lineage>
</organism>
<keyword evidence="8 10" id="KW-0503">Monooxygenase</keyword>
<gene>
    <name evidence="12" type="ORF">RSOLAG1IB_10285</name>
</gene>
<keyword evidence="11" id="KW-1133">Transmembrane helix</keyword>
<dbReference type="GO" id="GO:0020037">
    <property type="term" value="F:heme binding"/>
    <property type="evidence" value="ECO:0007669"/>
    <property type="project" value="InterPro"/>
</dbReference>
<evidence type="ECO:0000256" key="6">
    <source>
        <dbReference type="ARBA" id="ARBA00023002"/>
    </source>
</evidence>
<evidence type="ECO:0000256" key="1">
    <source>
        <dbReference type="ARBA" id="ARBA00001971"/>
    </source>
</evidence>
<dbReference type="PRINTS" id="PR00463">
    <property type="entry name" value="EP450I"/>
</dbReference>